<keyword evidence="1" id="KW-1133">Transmembrane helix</keyword>
<keyword evidence="1" id="KW-0472">Membrane</keyword>
<evidence type="ECO:0000313" key="2">
    <source>
        <dbReference type="EMBL" id="MPD00558.1"/>
    </source>
</evidence>
<keyword evidence="1" id="KW-0812">Transmembrane</keyword>
<comment type="caution">
    <text evidence="2">The sequence shown here is derived from an EMBL/GenBank/DDBJ whole genome shotgun (WGS) entry which is preliminary data.</text>
</comment>
<name>A0A5B7K5K3_PORTR</name>
<sequence>MPTEHTLTRRMSCSGVTLAVRRHRRRRGGVRAAGGMTAAYPSVATLCLQAFPWPTPRFGFGDRLHQ</sequence>
<evidence type="ECO:0000256" key="1">
    <source>
        <dbReference type="SAM" id="Phobius"/>
    </source>
</evidence>
<keyword evidence="3" id="KW-1185">Reference proteome</keyword>
<reference evidence="2 3" key="1">
    <citation type="submission" date="2019-05" db="EMBL/GenBank/DDBJ databases">
        <title>Another draft genome of Portunus trituberculatus and its Hox gene families provides insights of decapod evolution.</title>
        <authorList>
            <person name="Jeong J.-H."/>
            <person name="Song I."/>
            <person name="Kim S."/>
            <person name="Choi T."/>
            <person name="Kim D."/>
            <person name="Ryu S."/>
            <person name="Kim W."/>
        </authorList>
    </citation>
    <scope>NUCLEOTIDE SEQUENCE [LARGE SCALE GENOMIC DNA]</scope>
    <source>
        <tissue evidence="2">Muscle</tissue>
    </source>
</reference>
<protein>
    <submittedName>
        <fullName evidence="2">Uncharacterized protein</fullName>
    </submittedName>
</protein>
<gene>
    <name evidence="2" type="ORF">E2C01_096038</name>
</gene>
<dbReference type="EMBL" id="VSRR010123462">
    <property type="protein sequence ID" value="MPD00558.1"/>
    <property type="molecule type" value="Genomic_DNA"/>
</dbReference>
<accession>A0A5B7K5K3</accession>
<dbReference type="Proteomes" id="UP000324222">
    <property type="component" value="Unassembled WGS sequence"/>
</dbReference>
<feature type="transmembrane region" description="Helical" evidence="1">
    <location>
        <begin position="30"/>
        <end position="51"/>
    </location>
</feature>
<organism evidence="2 3">
    <name type="scientific">Portunus trituberculatus</name>
    <name type="common">Swimming crab</name>
    <name type="synonym">Neptunus trituberculatus</name>
    <dbReference type="NCBI Taxonomy" id="210409"/>
    <lineage>
        <taxon>Eukaryota</taxon>
        <taxon>Metazoa</taxon>
        <taxon>Ecdysozoa</taxon>
        <taxon>Arthropoda</taxon>
        <taxon>Crustacea</taxon>
        <taxon>Multicrustacea</taxon>
        <taxon>Malacostraca</taxon>
        <taxon>Eumalacostraca</taxon>
        <taxon>Eucarida</taxon>
        <taxon>Decapoda</taxon>
        <taxon>Pleocyemata</taxon>
        <taxon>Brachyura</taxon>
        <taxon>Eubrachyura</taxon>
        <taxon>Portunoidea</taxon>
        <taxon>Portunidae</taxon>
        <taxon>Portuninae</taxon>
        <taxon>Portunus</taxon>
    </lineage>
</organism>
<dbReference type="AlphaFoldDB" id="A0A5B7K5K3"/>
<proteinExistence type="predicted"/>
<evidence type="ECO:0000313" key="3">
    <source>
        <dbReference type="Proteomes" id="UP000324222"/>
    </source>
</evidence>